<feature type="compositionally biased region" description="Low complexity" evidence="1">
    <location>
        <begin position="135"/>
        <end position="148"/>
    </location>
</feature>
<sequence length="688" mass="77143">MESAKAQIQAQMNETDDLKGELGYTERALQQTQDCLTEMQTEPPSPPDQDPSLVDQISDLHDTIERKEAELSGTNSTVLEKLQELSRMKSCLDQPSTEARDRKAQFESKKVALEAEARHSADLKQLLIEAQKKLSPGQHQQDQSGQSSPKEEDRLLRRILSRVQRKGDKKADLFAITVAAVQPDTSEPSTVSVQQTAVQEEVRMSLQELATLPLADITVDLEPQDSTSQETTSTSAVLVVQVKSAEEPAKEDSSLIQLEPPFSNFCATSLRKASHRSFTSTLFLKMNLNTKHSWTLLLTSLMSAMLFNHLCSIVQQSNRDIKMQPCAMEILPYSTDSRTLKTMTMLNISIGPMNIMHPVYVSTLEPIPFLIGQDLLKRFEPLIDYRQLKIWTQVRRPLHIPATDRKQAKCYARMHELSPSTPASVSSLELTYLSDHEPQPCSRPFDDSVMKRDTFLCKFDDTNGPDIPGPLITDGVKLNGNHVDNAILALWADKSAISRKLYDTLSRDDPNLPCIWKAFHFPLDSLPKATITAEGVCALTLRWNKREMTHHFLVIPDLPHHVYMGSDILVRLAVQVDTINNVLWSLTGVHDKTQTPDVDNIKSGQSIPEACQVSIDHNIVIPAMTKDVPIHLNLQCGQQLLHTQAFFQPSLLFLKHGLSTQATPLLELHSRFTHLLVQNTTSEDILIP</sequence>
<dbReference type="EMBL" id="OY660873">
    <property type="protein sequence ID" value="CAJ1066377.1"/>
    <property type="molecule type" value="Genomic_DNA"/>
</dbReference>
<evidence type="ECO:0000313" key="2">
    <source>
        <dbReference type="EMBL" id="CAJ1066377.1"/>
    </source>
</evidence>
<name>A0AAV1G1P2_XYRNO</name>
<evidence type="ECO:0000256" key="1">
    <source>
        <dbReference type="SAM" id="MobiDB-lite"/>
    </source>
</evidence>
<accession>A0AAV1G1P2</accession>
<organism evidence="2 3">
    <name type="scientific">Xyrichtys novacula</name>
    <name type="common">Pearly razorfish</name>
    <name type="synonym">Hemipteronotus novacula</name>
    <dbReference type="NCBI Taxonomy" id="13765"/>
    <lineage>
        <taxon>Eukaryota</taxon>
        <taxon>Metazoa</taxon>
        <taxon>Chordata</taxon>
        <taxon>Craniata</taxon>
        <taxon>Vertebrata</taxon>
        <taxon>Euteleostomi</taxon>
        <taxon>Actinopterygii</taxon>
        <taxon>Neopterygii</taxon>
        <taxon>Teleostei</taxon>
        <taxon>Neoteleostei</taxon>
        <taxon>Acanthomorphata</taxon>
        <taxon>Eupercaria</taxon>
        <taxon>Labriformes</taxon>
        <taxon>Labridae</taxon>
        <taxon>Xyrichtys</taxon>
    </lineage>
</organism>
<evidence type="ECO:0000313" key="3">
    <source>
        <dbReference type="Proteomes" id="UP001178508"/>
    </source>
</evidence>
<dbReference type="Proteomes" id="UP001178508">
    <property type="component" value="Chromosome 10"/>
</dbReference>
<feature type="region of interest" description="Disordered" evidence="1">
    <location>
        <begin position="1"/>
        <end position="24"/>
    </location>
</feature>
<reference evidence="2" key="1">
    <citation type="submission" date="2023-08" db="EMBL/GenBank/DDBJ databases">
        <authorList>
            <person name="Alioto T."/>
            <person name="Alioto T."/>
            <person name="Gomez Garrido J."/>
        </authorList>
    </citation>
    <scope>NUCLEOTIDE SEQUENCE</scope>
</reference>
<proteinExistence type="predicted"/>
<protein>
    <submittedName>
        <fullName evidence="2">Uncharacterized protein</fullName>
    </submittedName>
</protein>
<feature type="compositionally biased region" description="Polar residues" evidence="1">
    <location>
        <begin position="1"/>
        <end position="13"/>
    </location>
</feature>
<dbReference type="InterPro" id="IPR021109">
    <property type="entry name" value="Peptidase_aspartic_dom_sf"/>
</dbReference>
<gene>
    <name evidence="2" type="ORF">XNOV1_A012372</name>
</gene>
<dbReference type="AlphaFoldDB" id="A0AAV1G1P2"/>
<dbReference type="Gene3D" id="2.40.70.10">
    <property type="entry name" value="Acid Proteases"/>
    <property type="match status" value="1"/>
</dbReference>
<keyword evidence="3" id="KW-1185">Reference proteome</keyword>
<feature type="region of interest" description="Disordered" evidence="1">
    <location>
        <begin position="133"/>
        <end position="153"/>
    </location>
</feature>